<evidence type="ECO:0000256" key="3">
    <source>
        <dbReference type="ARBA" id="ARBA00022989"/>
    </source>
</evidence>
<feature type="domain" description="Major facilitator superfamily (MFS) profile" evidence="7">
    <location>
        <begin position="37"/>
        <end position="493"/>
    </location>
</feature>
<dbReference type="RefSeq" id="WP_212526728.1">
    <property type="nucleotide sequence ID" value="NZ_JAGSOG010000007.1"/>
</dbReference>
<organism evidence="8 9">
    <name type="scientific">Actinospica durhamensis</name>
    <dbReference type="NCBI Taxonomy" id="1508375"/>
    <lineage>
        <taxon>Bacteria</taxon>
        <taxon>Bacillati</taxon>
        <taxon>Actinomycetota</taxon>
        <taxon>Actinomycetes</taxon>
        <taxon>Catenulisporales</taxon>
        <taxon>Actinospicaceae</taxon>
        <taxon>Actinospica</taxon>
    </lineage>
</organism>
<sequence length="500" mass="51599">MSATTQPTAGPAGAAPPSDAGPGRPAAPKPNRLQWFVLLTVLGADIMDLLDSTIVNVAAPSIARDLHATTTELQWVIAGYTLSMAVALITGGRLGDLYGRRRMFLIGIGAFTVFSALSSAAVDPQMLVTARALQGLAAALMLPQGLAVIRSVFPADQAGAAMGIFGPVMGIAATVGPIVGGALVQANLFGSQWRSVFWVNVPLGLIAFVCALRVVPRDTAHGENAPRLDVLGMVLSGLGMLLLVYPLIQGREKGWPVYMFVLMAAAVPVFALFAAQQRARSRAGLTTLVELSLFRKPAFVGGQVFGIFFFCAMGGLFLVLMLHLQLALDYSSLHAGLTGLPFSLGAAVGAGVGGGVLAPKFGRRVLHGGVVAMALGLGGVALSVQHWGMGLTSLELSPSYGVAGLGFGFMIATYFGIIVSSIDDEETGSAGGVMNALQQLGNTLGAALFGTLYFDGLSAGHSSATSATDTLLWAALVTALCIPLGFLLPRRIKPSALEAH</sequence>
<feature type="transmembrane region" description="Helical" evidence="6">
    <location>
        <begin position="440"/>
        <end position="459"/>
    </location>
</feature>
<dbReference type="InterPro" id="IPR011701">
    <property type="entry name" value="MFS"/>
</dbReference>
<proteinExistence type="predicted"/>
<evidence type="ECO:0000259" key="7">
    <source>
        <dbReference type="PROSITE" id="PS50850"/>
    </source>
</evidence>
<dbReference type="GO" id="GO:0005886">
    <property type="term" value="C:plasma membrane"/>
    <property type="evidence" value="ECO:0007669"/>
    <property type="project" value="UniProtKB-SubCell"/>
</dbReference>
<feature type="transmembrane region" description="Helical" evidence="6">
    <location>
        <begin position="365"/>
        <end position="388"/>
    </location>
</feature>
<evidence type="ECO:0000313" key="9">
    <source>
        <dbReference type="Proteomes" id="UP000675781"/>
    </source>
</evidence>
<feature type="transmembrane region" description="Helical" evidence="6">
    <location>
        <begin position="254"/>
        <end position="275"/>
    </location>
</feature>
<dbReference type="CDD" id="cd17321">
    <property type="entry name" value="MFS_MMR_MDR_like"/>
    <property type="match status" value="1"/>
</dbReference>
<feature type="compositionally biased region" description="Low complexity" evidence="5">
    <location>
        <begin position="7"/>
        <end position="26"/>
    </location>
</feature>
<keyword evidence="3 6" id="KW-1133">Transmembrane helix</keyword>
<feature type="transmembrane region" description="Helical" evidence="6">
    <location>
        <begin position="103"/>
        <end position="122"/>
    </location>
</feature>
<dbReference type="Gene3D" id="1.20.1720.10">
    <property type="entry name" value="Multidrug resistance protein D"/>
    <property type="match status" value="1"/>
</dbReference>
<dbReference type="InterPro" id="IPR020846">
    <property type="entry name" value="MFS_dom"/>
</dbReference>
<evidence type="ECO:0000313" key="8">
    <source>
        <dbReference type="EMBL" id="MBR7832195.1"/>
    </source>
</evidence>
<dbReference type="Pfam" id="PF07690">
    <property type="entry name" value="MFS_1"/>
    <property type="match status" value="1"/>
</dbReference>
<accession>A0A941EJZ3</accession>
<feature type="transmembrane region" description="Helical" evidence="6">
    <location>
        <begin position="128"/>
        <end position="149"/>
    </location>
</feature>
<gene>
    <name evidence="8" type="ORF">KDL01_02925</name>
</gene>
<keyword evidence="4 6" id="KW-0472">Membrane</keyword>
<dbReference type="Gene3D" id="1.20.1250.20">
    <property type="entry name" value="MFS general substrate transporter like domains"/>
    <property type="match status" value="1"/>
</dbReference>
<evidence type="ECO:0000256" key="1">
    <source>
        <dbReference type="ARBA" id="ARBA00004651"/>
    </source>
</evidence>
<evidence type="ECO:0000256" key="4">
    <source>
        <dbReference type="ARBA" id="ARBA00023136"/>
    </source>
</evidence>
<dbReference type="InterPro" id="IPR036259">
    <property type="entry name" value="MFS_trans_sf"/>
</dbReference>
<comment type="caution">
    <text evidence="8">The sequence shown here is derived from an EMBL/GenBank/DDBJ whole genome shotgun (WGS) entry which is preliminary data.</text>
</comment>
<feature type="transmembrane region" description="Helical" evidence="6">
    <location>
        <begin position="400"/>
        <end position="419"/>
    </location>
</feature>
<dbReference type="PROSITE" id="PS50850">
    <property type="entry name" value="MFS"/>
    <property type="match status" value="1"/>
</dbReference>
<keyword evidence="9" id="KW-1185">Reference proteome</keyword>
<dbReference type="PANTHER" id="PTHR42718">
    <property type="entry name" value="MAJOR FACILITATOR SUPERFAMILY MULTIDRUG TRANSPORTER MFSC"/>
    <property type="match status" value="1"/>
</dbReference>
<feature type="transmembrane region" description="Helical" evidence="6">
    <location>
        <begin position="161"/>
        <end position="184"/>
    </location>
</feature>
<protein>
    <submittedName>
        <fullName evidence="8">MFS transporter</fullName>
    </submittedName>
</protein>
<keyword evidence="2 6" id="KW-0812">Transmembrane</keyword>
<dbReference type="SUPFAM" id="SSF103473">
    <property type="entry name" value="MFS general substrate transporter"/>
    <property type="match status" value="1"/>
</dbReference>
<dbReference type="AlphaFoldDB" id="A0A941EJZ3"/>
<evidence type="ECO:0000256" key="6">
    <source>
        <dbReference type="SAM" id="Phobius"/>
    </source>
</evidence>
<dbReference type="Proteomes" id="UP000675781">
    <property type="component" value="Unassembled WGS sequence"/>
</dbReference>
<name>A0A941EJZ3_9ACTN</name>
<reference evidence="8" key="1">
    <citation type="submission" date="2021-04" db="EMBL/GenBank/DDBJ databases">
        <title>Genome based classification of Actinospica acidithermotolerans sp. nov., an actinobacterium isolated from an Indonesian hot spring.</title>
        <authorList>
            <person name="Kusuma A.B."/>
            <person name="Putra K.E."/>
            <person name="Nafisah S."/>
            <person name="Loh J."/>
            <person name="Nouioui I."/>
            <person name="Goodfellow M."/>
        </authorList>
    </citation>
    <scope>NUCLEOTIDE SEQUENCE</scope>
    <source>
        <strain evidence="8">CSCA 57</strain>
    </source>
</reference>
<feature type="transmembrane region" description="Helical" evidence="6">
    <location>
        <begin position="304"/>
        <end position="328"/>
    </location>
</feature>
<feature type="region of interest" description="Disordered" evidence="5">
    <location>
        <begin position="1"/>
        <end position="27"/>
    </location>
</feature>
<evidence type="ECO:0000256" key="5">
    <source>
        <dbReference type="SAM" id="MobiDB-lite"/>
    </source>
</evidence>
<dbReference type="EMBL" id="JAGSOG010000007">
    <property type="protein sequence ID" value="MBR7832195.1"/>
    <property type="molecule type" value="Genomic_DNA"/>
</dbReference>
<feature type="transmembrane region" description="Helical" evidence="6">
    <location>
        <begin position="340"/>
        <end position="358"/>
    </location>
</feature>
<comment type="subcellular location">
    <subcellularLocation>
        <location evidence="1">Cell membrane</location>
        <topology evidence="1">Multi-pass membrane protein</topology>
    </subcellularLocation>
</comment>
<feature type="transmembrane region" description="Helical" evidence="6">
    <location>
        <begin position="73"/>
        <end position="91"/>
    </location>
</feature>
<feature type="transmembrane region" description="Helical" evidence="6">
    <location>
        <begin position="471"/>
        <end position="488"/>
    </location>
</feature>
<dbReference type="PANTHER" id="PTHR42718:SF39">
    <property type="entry name" value="ACTINORHODIN TRANSPORTER-RELATED"/>
    <property type="match status" value="1"/>
</dbReference>
<feature type="transmembrane region" description="Helical" evidence="6">
    <location>
        <begin position="228"/>
        <end position="248"/>
    </location>
</feature>
<dbReference type="PRINTS" id="PR01036">
    <property type="entry name" value="TCRTETB"/>
</dbReference>
<dbReference type="GO" id="GO:0022857">
    <property type="term" value="F:transmembrane transporter activity"/>
    <property type="evidence" value="ECO:0007669"/>
    <property type="project" value="InterPro"/>
</dbReference>
<feature type="transmembrane region" description="Helical" evidence="6">
    <location>
        <begin position="196"/>
        <end position="216"/>
    </location>
</feature>
<evidence type="ECO:0000256" key="2">
    <source>
        <dbReference type="ARBA" id="ARBA00022692"/>
    </source>
</evidence>